<dbReference type="PANTHER" id="PTHR48056">
    <property type="entry name" value="LRR RECEPTOR-LIKE SERINE/THREONINE-PROTEIN KINASE-RELATED"/>
    <property type="match status" value="1"/>
</dbReference>
<dbReference type="FunFam" id="3.80.10.10:FF:000234">
    <property type="entry name" value="Probable inactive receptor kinase RLK902"/>
    <property type="match status" value="1"/>
</dbReference>
<dbReference type="SUPFAM" id="SSF52047">
    <property type="entry name" value="RNI-like"/>
    <property type="match status" value="1"/>
</dbReference>
<evidence type="ECO:0000256" key="16">
    <source>
        <dbReference type="ARBA" id="ARBA00023180"/>
    </source>
</evidence>
<feature type="domain" description="Protein kinase" evidence="22">
    <location>
        <begin position="665"/>
        <end position="962"/>
    </location>
</feature>
<dbReference type="InterPro" id="IPR017441">
    <property type="entry name" value="Protein_kinase_ATP_BS"/>
</dbReference>
<keyword evidence="13 20" id="KW-1133">Transmembrane helix</keyword>
<dbReference type="Gene3D" id="3.80.10.10">
    <property type="entry name" value="Ribonuclease Inhibitor"/>
    <property type="match status" value="3"/>
</dbReference>
<dbReference type="GO" id="GO:0033612">
    <property type="term" value="F:receptor serine/threonine kinase binding"/>
    <property type="evidence" value="ECO:0007669"/>
    <property type="project" value="TreeGrafter"/>
</dbReference>
<dbReference type="PANTHER" id="PTHR48056:SF41">
    <property type="entry name" value="RECEPTOR-LIKE PROTEIN KINASE HAIKU2"/>
    <property type="match status" value="1"/>
</dbReference>
<dbReference type="EC" id="2.7.11.1" evidence="3"/>
<keyword evidence="14 20" id="KW-0472">Membrane</keyword>
<protein>
    <recommendedName>
        <fullName evidence="3">non-specific serine/threonine protein kinase</fullName>
        <ecNumber evidence="3">2.7.11.1</ecNumber>
    </recommendedName>
</protein>
<dbReference type="SUPFAM" id="SSF52058">
    <property type="entry name" value="L domain-like"/>
    <property type="match status" value="1"/>
</dbReference>
<keyword evidence="11" id="KW-0418">Kinase</keyword>
<feature type="chain" id="PRO_5032796228" description="non-specific serine/threonine protein kinase" evidence="21">
    <location>
        <begin position="31"/>
        <end position="987"/>
    </location>
</feature>
<dbReference type="FunFam" id="3.80.10.10:FF:000453">
    <property type="entry name" value="Leucine-rich receptor-like protein kinase family protein"/>
    <property type="match status" value="1"/>
</dbReference>
<comment type="similarity">
    <text evidence="2">Belongs to the protein kinase superfamily. Ser/Thr protein kinase family.</text>
</comment>
<evidence type="ECO:0000256" key="11">
    <source>
        <dbReference type="ARBA" id="ARBA00022777"/>
    </source>
</evidence>
<dbReference type="InterPro" id="IPR001611">
    <property type="entry name" value="Leu-rich_rpt"/>
</dbReference>
<dbReference type="InterPro" id="IPR032675">
    <property type="entry name" value="LRR_dom_sf"/>
</dbReference>
<gene>
    <name evidence="23" type="ORF">IFM89_035689</name>
</gene>
<dbReference type="OrthoDB" id="2015831at2759"/>
<evidence type="ECO:0000256" key="17">
    <source>
        <dbReference type="ARBA" id="ARBA00047899"/>
    </source>
</evidence>
<keyword evidence="5" id="KW-0433">Leucine-rich repeat</keyword>
<evidence type="ECO:0000256" key="18">
    <source>
        <dbReference type="ARBA" id="ARBA00048679"/>
    </source>
</evidence>
<dbReference type="PROSITE" id="PS00107">
    <property type="entry name" value="PROTEIN_KINASE_ATP"/>
    <property type="match status" value="1"/>
</dbReference>
<feature type="signal peptide" evidence="21">
    <location>
        <begin position="1"/>
        <end position="30"/>
    </location>
</feature>
<dbReference type="GO" id="GO:0051707">
    <property type="term" value="P:response to other organism"/>
    <property type="evidence" value="ECO:0007669"/>
    <property type="project" value="UniProtKB-ARBA"/>
</dbReference>
<evidence type="ECO:0000256" key="7">
    <source>
        <dbReference type="ARBA" id="ARBA00022692"/>
    </source>
</evidence>
<evidence type="ECO:0000313" key="24">
    <source>
        <dbReference type="Proteomes" id="UP000631114"/>
    </source>
</evidence>
<accession>A0A835MDE5</accession>
<dbReference type="SMART" id="SM00220">
    <property type="entry name" value="S_TKc"/>
    <property type="match status" value="1"/>
</dbReference>
<evidence type="ECO:0000256" key="2">
    <source>
        <dbReference type="ARBA" id="ARBA00008684"/>
    </source>
</evidence>
<evidence type="ECO:0000256" key="19">
    <source>
        <dbReference type="PROSITE-ProRule" id="PRU10141"/>
    </source>
</evidence>
<dbReference type="FunFam" id="3.80.10.10:FF:000233">
    <property type="entry name" value="Leucine-rich repeat receptor-like protein kinase TDR"/>
    <property type="match status" value="1"/>
</dbReference>
<dbReference type="GO" id="GO:0004674">
    <property type="term" value="F:protein serine/threonine kinase activity"/>
    <property type="evidence" value="ECO:0007669"/>
    <property type="project" value="UniProtKB-KW"/>
</dbReference>
<dbReference type="EMBL" id="JADFTS010000002">
    <property type="protein sequence ID" value="KAF9622974.1"/>
    <property type="molecule type" value="Genomic_DNA"/>
</dbReference>
<keyword evidence="16" id="KW-0325">Glycoprotein</keyword>
<evidence type="ECO:0000256" key="21">
    <source>
        <dbReference type="SAM" id="SignalP"/>
    </source>
</evidence>
<evidence type="ECO:0000256" key="8">
    <source>
        <dbReference type="ARBA" id="ARBA00022729"/>
    </source>
</evidence>
<keyword evidence="10 19" id="KW-0547">Nucleotide-binding</keyword>
<comment type="catalytic activity">
    <reaction evidence="18">
        <text>L-seryl-[protein] + ATP = O-phospho-L-seryl-[protein] + ADP + H(+)</text>
        <dbReference type="Rhea" id="RHEA:17989"/>
        <dbReference type="Rhea" id="RHEA-COMP:9863"/>
        <dbReference type="Rhea" id="RHEA-COMP:11604"/>
        <dbReference type="ChEBI" id="CHEBI:15378"/>
        <dbReference type="ChEBI" id="CHEBI:29999"/>
        <dbReference type="ChEBI" id="CHEBI:30616"/>
        <dbReference type="ChEBI" id="CHEBI:83421"/>
        <dbReference type="ChEBI" id="CHEBI:456216"/>
        <dbReference type="EC" id="2.7.11.1"/>
    </reaction>
</comment>
<comment type="caution">
    <text evidence="23">The sequence shown here is derived from an EMBL/GenBank/DDBJ whole genome shotgun (WGS) entry which is preliminary data.</text>
</comment>
<evidence type="ECO:0000256" key="14">
    <source>
        <dbReference type="ARBA" id="ARBA00023136"/>
    </source>
</evidence>
<comment type="subcellular location">
    <subcellularLocation>
        <location evidence="1">Membrane</location>
        <topology evidence="1">Single-pass membrane protein</topology>
    </subcellularLocation>
</comment>
<dbReference type="InterPro" id="IPR011009">
    <property type="entry name" value="Kinase-like_dom_sf"/>
</dbReference>
<dbReference type="Proteomes" id="UP000631114">
    <property type="component" value="Unassembled WGS sequence"/>
</dbReference>
<evidence type="ECO:0000256" key="13">
    <source>
        <dbReference type="ARBA" id="ARBA00022989"/>
    </source>
</evidence>
<keyword evidence="4" id="KW-0723">Serine/threonine-protein kinase</keyword>
<dbReference type="InterPro" id="IPR050647">
    <property type="entry name" value="Plant_LRR-RLKs"/>
</dbReference>
<evidence type="ECO:0000256" key="3">
    <source>
        <dbReference type="ARBA" id="ARBA00012513"/>
    </source>
</evidence>
<evidence type="ECO:0000256" key="20">
    <source>
        <dbReference type="SAM" id="Phobius"/>
    </source>
</evidence>
<keyword evidence="7 20" id="KW-0812">Transmembrane</keyword>
<dbReference type="Pfam" id="PF08263">
    <property type="entry name" value="LRRNT_2"/>
    <property type="match status" value="1"/>
</dbReference>
<dbReference type="FunFam" id="3.30.200.20:FF:000540">
    <property type="entry name" value="Receptor-like protein kinase HAIKU2"/>
    <property type="match status" value="1"/>
</dbReference>
<keyword evidence="15" id="KW-0675">Receptor</keyword>
<dbReference type="FunFam" id="1.10.510.10:FF:000365">
    <property type="entry name" value="Leucine-rich repeat receptor-like serine/threonine-protein kinase At1g17230"/>
    <property type="match status" value="1"/>
</dbReference>
<dbReference type="AlphaFoldDB" id="A0A835MDE5"/>
<dbReference type="PROSITE" id="PS00108">
    <property type="entry name" value="PROTEIN_KINASE_ST"/>
    <property type="match status" value="1"/>
</dbReference>
<keyword evidence="8 21" id="KW-0732">Signal</keyword>
<evidence type="ECO:0000256" key="10">
    <source>
        <dbReference type="ARBA" id="ARBA00022741"/>
    </source>
</evidence>
<sequence>MFWRVNISRKLNCPEILLVCLFFLFTSIQSDDLQVLMKLKESLEQSDTNNAFESWKLGASPCNFSGIFCNANRFVMEIELSQKNLDGNLPFDTICQLQSLEKLSLGNNSLTGIITDDLKNCTKLQSLDISNNSFEGTVPELSSLSELNYLRLEGNRFTGQFPWKSLENLSSLAYLSVGDNQFDISPFPLEVLKLKKLYRLYLTKCNLEGRIPLGLGDLTEMKNLELSGNHLTGEIPEDIVKLTKLWQLQLYDNSLNGKFPVGFGNLSELLYFDASNNSLEGDLIELKSFKKIVSLQLFENKFSGNIPEEFGDFKNLVGLSLYKNKLTGPLPQNIGSWSDFDFIEASENLLTGPIPPNMCKNGKMTAILMVNNKFTGGIPDSYAACSSLTRLRVSNNSLSGSVPAGIWGLPNVDFIDLAMNQFEGAVTTEIGDAKTLTQLRLQNNRFSGNLPSEISKATSLVSIDVSFNQFSGEIPMNIGDLKKLNSLYLQENTFSGNMPDSLAECKLINIINLAGNSVSGRIPASLGFLPSLNSLNLSTNQLSGQIPATLSYLQLSLLDLSNNKLTGLIPPSLSNQANNGSFMDNPGLCSQNIRYYQKCSSSSHIRTLISCFLTGTIVLLVLLACFIFFKKKQDKQEKASFRSDSWQIKSFRRLSFSEEEILKLIKQENLIGEGGSGNVYRVVVGTGTELAVKHIWNISADGRKVNRSSTAMLMKRSGNLPEFDAEVATLSSIRHVNVVKLYCSVTSEDSNLLVYEYLPNGSLWDRLHTCDGENEKLDWETRYEIALGAAKGLDYLHHGCDRPVIHRDVKSSNILLDEFFKPRIADFGLAKIVQSNGGNHSAHVITGTHGYIAPEYAYTYKVNEKSDVYSFGVVLMELATGKKPIEAEFGENKDIVSWVCSLLGRGEDILNMVDSSIPEVLKEYAVKLLRIGLICTARLPALRPSMRTVVQMIEDAEPSKFINITIRKDDGSDKEVVGSCEKLKSSP</sequence>
<reference evidence="23 24" key="1">
    <citation type="submission" date="2020-10" db="EMBL/GenBank/DDBJ databases">
        <title>The Coptis chinensis genome and diversification of protoberbering-type alkaloids.</title>
        <authorList>
            <person name="Wang B."/>
            <person name="Shu S."/>
            <person name="Song C."/>
            <person name="Liu Y."/>
        </authorList>
    </citation>
    <scope>NUCLEOTIDE SEQUENCE [LARGE SCALE GENOMIC DNA]</scope>
    <source>
        <strain evidence="23">HL-2020</strain>
        <tissue evidence="23">Leaf</tissue>
    </source>
</reference>
<dbReference type="InterPro" id="IPR013210">
    <property type="entry name" value="LRR_N_plant-typ"/>
</dbReference>
<dbReference type="GO" id="GO:0009791">
    <property type="term" value="P:post-embryonic development"/>
    <property type="evidence" value="ECO:0007669"/>
    <property type="project" value="UniProtKB-ARBA"/>
</dbReference>
<evidence type="ECO:0000256" key="12">
    <source>
        <dbReference type="ARBA" id="ARBA00022840"/>
    </source>
</evidence>
<evidence type="ECO:0000256" key="1">
    <source>
        <dbReference type="ARBA" id="ARBA00004167"/>
    </source>
</evidence>
<dbReference type="InterPro" id="IPR003591">
    <property type="entry name" value="Leu-rich_rpt_typical-subtyp"/>
</dbReference>
<name>A0A835MDE5_9MAGN</name>
<keyword evidence="9" id="KW-0677">Repeat</keyword>
<evidence type="ECO:0000256" key="15">
    <source>
        <dbReference type="ARBA" id="ARBA00023170"/>
    </source>
</evidence>
<dbReference type="GO" id="GO:0005524">
    <property type="term" value="F:ATP binding"/>
    <property type="evidence" value="ECO:0007669"/>
    <property type="project" value="UniProtKB-UniRule"/>
</dbReference>
<dbReference type="Gene3D" id="1.10.510.10">
    <property type="entry name" value="Transferase(Phosphotransferase) domain 1"/>
    <property type="match status" value="1"/>
</dbReference>
<evidence type="ECO:0000256" key="4">
    <source>
        <dbReference type="ARBA" id="ARBA00022527"/>
    </source>
</evidence>
<dbReference type="SUPFAM" id="SSF56112">
    <property type="entry name" value="Protein kinase-like (PK-like)"/>
    <property type="match status" value="1"/>
</dbReference>
<dbReference type="PROSITE" id="PS50011">
    <property type="entry name" value="PROTEIN_KINASE_DOM"/>
    <property type="match status" value="1"/>
</dbReference>
<evidence type="ECO:0000256" key="5">
    <source>
        <dbReference type="ARBA" id="ARBA00022614"/>
    </source>
</evidence>
<evidence type="ECO:0000313" key="23">
    <source>
        <dbReference type="EMBL" id="KAF9622974.1"/>
    </source>
</evidence>
<dbReference type="GO" id="GO:0006952">
    <property type="term" value="P:defense response"/>
    <property type="evidence" value="ECO:0007669"/>
    <property type="project" value="UniProtKB-ARBA"/>
</dbReference>
<keyword evidence="6" id="KW-0808">Transferase</keyword>
<proteinExistence type="inferred from homology"/>
<comment type="catalytic activity">
    <reaction evidence="17">
        <text>L-threonyl-[protein] + ATP = O-phospho-L-threonyl-[protein] + ADP + H(+)</text>
        <dbReference type="Rhea" id="RHEA:46608"/>
        <dbReference type="Rhea" id="RHEA-COMP:11060"/>
        <dbReference type="Rhea" id="RHEA-COMP:11605"/>
        <dbReference type="ChEBI" id="CHEBI:15378"/>
        <dbReference type="ChEBI" id="CHEBI:30013"/>
        <dbReference type="ChEBI" id="CHEBI:30616"/>
        <dbReference type="ChEBI" id="CHEBI:61977"/>
        <dbReference type="ChEBI" id="CHEBI:456216"/>
        <dbReference type="EC" id="2.7.11.1"/>
    </reaction>
</comment>
<evidence type="ECO:0000259" key="22">
    <source>
        <dbReference type="PROSITE" id="PS50011"/>
    </source>
</evidence>
<evidence type="ECO:0000256" key="9">
    <source>
        <dbReference type="ARBA" id="ARBA00022737"/>
    </source>
</evidence>
<dbReference type="SMART" id="SM00369">
    <property type="entry name" value="LRR_TYP"/>
    <property type="match status" value="4"/>
</dbReference>
<feature type="transmembrane region" description="Helical" evidence="20">
    <location>
        <begin position="607"/>
        <end position="629"/>
    </location>
</feature>
<dbReference type="InterPro" id="IPR008271">
    <property type="entry name" value="Ser/Thr_kinase_AS"/>
</dbReference>
<dbReference type="GO" id="GO:0016020">
    <property type="term" value="C:membrane"/>
    <property type="evidence" value="ECO:0007669"/>
    <property type="project" value="UniProtKB-SubCell"/>
</dbReference>
<dbReference type="Pfam" id="PF00069">
    <property type="entry name" value="Pkinase"/>
    <property type="match status" value="1"/>
</dbReference>
<organism evidence="23 24">
    <name type="scientific">Coptis chinensis</name>
    <dbReference type="NCBI Taxonomy" id="261450"/>
    <lineage>
        <taxon>Eukaryota</taxon>
        <taxon>Viridiplantae</taxon>
        <taxon>Streptophyta</taxon>
        <taxon>Embryophyta</taxon>
        <taxon>Tracheophyta</taxon>
        <taxon>Spermatophyta</taxon>
        <taxon>Magnoliopsida</taxon>
        <taxon>Ranunculales</taxon>
        <taxon>Ranunculaceae</taxon>
        <taxon>Coptidoideae</taxon>
        <taxon>Coptis</taxon>
    </lineage>
</organism>
<evidence type="ECO:0000256" key="6">
    <source>
        <dbReference type="ARBA" id="ARBA00022679"/>
    </source>
</evidence>
<feature type="binding site" evidence="19">
    <location>
        <position position="693"/>
    </location>
    <ligand>
        <name>ATP</name>
        <dbReference type="ChEBI" id="CHEBI:30616"/>
    </ligand>
</feature>
<keyword evidence="24" id="KW-1185">Reference proteome</keyword>
<dbReference type="InterPro" id="IPR000719">
    <property type="entry name" value="Prot_kinase_dom"/>
</dbReference>
<dbReference type="Gene3D" id="3.30.200.20">
    <property type="entry name" value="Phosphorylase Kinase, domain 1"/>
    <property type="match status" value="1"/>
</dbReference>
<keyword evidence="12 19" id="KW-0067">ATP-binding</keyword>
<dbReference type="Pfam" id="PF00560">
    <property type="entry name" value="LRR_1"/>
    <property type="match status" value="8"/>
</dbReference>